<dbReference type="STRING" id="1548208.AXK12_04620"/>
<evidence type="ECO:0000256" key="1">
    <source>
        <dbReference type="SAM" id="MobiDB-lite"/>
    </source>
</evidence>
<feature type="compositionally biased region" description="Low complexity" evidence="1">
    <location>
        <begin position="65"/>
        <end position="76"/>
    </location>
</feature>
<dbReference type="OrthoDB" id="9791525at2"/>
<feature type="region of interest" description="Disordered" evidence="1">
    <location>
        <begin position="38"/>
        <end position="76"/>
    </location>
</feature>
<dbReference type="EMBL" id="LSZP01000033">
    <property type="protein sequence ID" value="KXU35970.1"/>
    <property type="molecule type" value="Genomic_DNA"/>
</dbReference>
<dbReference type="AlphaFoldDB" id="A0A139SNA0"/>
<keyword evidence="3" id="KW-1185">Reference proteome</keyword>
<evidence type="ECO:0000313" key="3">
    <source>
        <dbReference type="Proteomes" id="UP000071392"/>
    </source>
</evidence>
<proteinExistence type="predicted"/>
<name>A0A139SNA0_9BACT</name>
<feature type="compositionally biased region" description="Basic and acidic residues" evidence="1">
    <location>
        <begin position="48"/>
        <end position="60"/>
    </location>
</feature>
<gene>
    <name evidence="2" type="ORF">AXK12_04620</name>
</gene>
<feature type="region of interest" description="Disordered" evidence="1">
    <location>
        <begin position="503"/>
        <end position="525"/>
    </location>
</feature>
<protein>
    <submittedName>
        <fullName evidence="2">Uncharacterized protein</fullName>
    </submittedName>
</protein>
<dbReference type="Proteomes" id="UP000071392">
    <property type="component" value="Unassembled WGS sequence"/>
</dbReference>
<reference evidence="2 3" key="1">
    <citation type="submission" date="2016-02" db="EMBL/GenBank/DDBJ databases">
        <authorList>
            <person name="Wen L."/>
            <person name="He K."/>
            <person name="Yang H."/>
        </authorList>
    </citation>
    <scope>NUCLEOTIDE SEQUENCE [LARGE SCALE GENOMIC DNA]</scope>
    <source>
        <strain evidence="2 3">CV41</strain>
    </source>
</reference>
<accession>A0A139SNA0</accession>
<sequence length="525" mass="59947">MANRKGYARLAPLMTKHLHFRTALCTLIVCTGLGAVHGSPHKPAQRNPELRKNTEERPGERQFFGPLAATGAAPTGGHYSTIRPLWLRQESDGELDAAGQKIPTSVEHSFLYPLFSYKRSANGTVDWSLFKLVNFSGESRTRVGDDASLSFELWPVYASKQTGTPETSYRAVFPIAGQIKSRFGYDSLQWVLFPLSFRSEKAGRVTHSALWPIFKKRSGEGHTGFSVWPLYGVAQKEGAYRNRYFLWPLIYDSVRYGAATSASTGAAPHPAHHSLGVLPFYAREVRPGSISESYLWPFFGYTRQDAPLAPYQETRYLWPLFVQGQGSEHRLNRWAPFYSHSVRRGIDKRWFLWPLLRHETWREQDLIRTKDQVLFFLYSSERQRSAAQPDLPAAHKTHLWPLLSTWNNGAGRAQTQLLSPLAVFFPNNEKVQLLYNPLFALYRHDQQTPDEVRHEVLWRLVTWRRSGKTRELRILGPTLGLRKNAAGEWRPFLFDFSRKSRTLDATTETPAAQPPRAANPEPSPR</sequence>
<comment type="caution">
    <text evidence="2">The sequence shown here is derived from an EMBL/GenBank/DDBJ whole genome shotgun (WGS) entry which is preliminary data.</text>
</comment>
<organism evidence="2 3">
    <name type="scientific">Cephaloticoccus capnophilus</name>
    <dbReference type="NCBI Taxonomy" id="1548208"/>
    <lineage>
        <taxon>Bacteria</taxon>
        <taxon>Pseudomonadati</taxon>
        <taxon>Verrucomicrobiota</taxon>
        <taxon>Opitutia</taxon>
        <taxon>Opitutales</taxon>
        <taxon>Opitutaceae</taxon>
        <taxon>Cephaloticoccus</taxon>
    </lineage>
</organism>
<evidence type="ECO:0000313" key="2">
    <source>
        <dbReference type="EMBL" id="KXU35970.1"/>
    </source>
</evidence>